<gene>
    <name evidence="2" type="ORF">JI747_007930</name>
</gene>
<keyword evidence="3" id="KW-1185">Reference proteome</keyword>
<evidence type="ECO:0000259" key="1">
    <source>
        <dbReference type="Pfam" id="PF00535"/>
    </source>
</evidence>
<dbReference type="SUPFAM" id="SSF53448">
    <property type="entry name" value="Nucleotide-diphospho-sugar transferases"/>
    <property type="match status" value="1"/>
</dbReference>
<organism evidence="2 3">
    <name type="scientific">Chryseobacterium tagetis</name>
    <dbReference type="NCBI Taxonomy" id="2801334"/>
    <lineage>
        <taxon>Bacteria</taxon>
        <taxon>Pseudomonadati</taxon>
        <taxon>Bacteroidota</taxon>
        <taxon>Flavobacteriia</taxon>
        <taxon>Flavobacteriales</taxon>
        <taxon>Weeksellaceae</taxon>
        <taxon>Chryseobacterium group</taxon>
        <taxon>Chryseobacterium</taxon>
    </lineage>
</organism>
<proteinExistence type="predicted"/>
<reference evidence="2 3" key="1">
    <citation type="submission" date="2021-09" db="EMBL/GenBank/DDBJ databases">
        <title>Genome sequencing and assembly of Chryseobacterium sp. RG1.</title>
        <authorList>
            <person name="Chhetri G."/>
        </authorList>
    </citation>
    <scope>NUCLEOTIDE SEQUENCE [LARGE SCALE GENOMIC DNA]</scope>
    <source>
        <strain evidence="2 3">RG1</strain>
    </source>
</reference>
<protein>
    <submittedName>
        <fullName evidence="2">Glycosyltransferase family 2 protein</fullName>
    </submittedName>
</protein>
<comment type="caution">
    <text evidence="2">The sequence shown here is derived from an EMBL/GenBank/DDBJ whole genome shotgun (WGS) entry which is preliminary data.</text>
</comment>
<dbReference type="Pfam" id="PF00535">
    <property type="entry name" value="Glycos_transf_2"/>
    <property type="match status" value="1"/>
</dbReference>
<dbReference type="RefSeq" id="WP_225687535.1">
    <property type="nucleotide sequence ID" value="NZ_JAERSE020000002.1"/>
</dbReference>
<evidence type="ECO:0000313" key="3">
    <source>
        <dbReference type="Proteomes" id="UP000618240"/>
    </source>
</evidence>
<dbReference type="EMBL" id="JAERSE020000002">
    <property type="protein sequence ID" value="MCA6067102.1"/>
    <property type="molecule type" value="Genomic_DNA"/>
</dbReference>
<dbReference type="Gene3D" id="3.90.550.10">
    <property type="entry name" value="Spore Coat Polysaccharide Biosynthesis Protein SpsA, Chain A"/>
    <property type="match status" value="1"/>
</dbReference>
<feature type="domain" description="Glycosyltransferase 2-like" evidence="1">
    <location>
        <begin position="4"/>
        <end position="157"/>
    </location>
</feature>
<dbReference type="InterPro" id="IPR029044">
    <property type="entry name" value="Nucleotide-diphossugar_trans"/>
</dbReference>
<accession>A0ABS7ZZE5</accession>
<dbReference type="InterPro" id="IPR001173">
    <property type="entry name" value="Glyco_trans_2-like"/>
</dbReference>
<sequence>MKLSICIPVYNFDVRELVLDLKKEIEDNEIDAEIILIDDASEENFKIINSNLQSEVQKFIFLENNIGRSKIRNLFLDYTKGDYLLFLDCDVKIDNTNFLLNYLNEIEKNFWVELIYGNFKIDTLYSKSLRNRYSVEREIFYEERSSDFSLFKTVNFIIKRKIFESFLFDERLRNYGYEDFVFAKLLESNQIKYFAFNNPVIHFDDTSNSAFLKKVDIGIDSLCKLSKDEKSKNFIKDIKVYDTAVKLRKIGVDSLVLFLYNFLNKIIKNNLLSENPSIKYLDIYKLNLLLKKMKAIS</sequence>
<dbReference type="Proteomes" id="UP000618240">
    <property type="component" value="Unassembled WGS sequence"/>
</dbReference>
<evidence type="ECO:0000313" key="2">
    <source>
        <dbReference type="EMBL" id="MCA6067102.1"/>
    </source>
</evidence>
<name>A0ABS7ZZE5_9FLAO</name>